<name>A0AA40F6G5_9PEZI</name>
<evidence type="ECO:0000313" key="2">
    <source>
        <dbReference type="Proteomes" id="UP001172155"/>
    </source>
</evidence>
<proteinExistence type="predicted"/>
<dbReference type="Proteomes" id="UP001172155">
    <property type="component" value="Unassembled WGS sequence"/>
</dbReference>
<dbReference type="Pfam" id="PF16093">
    <property type="entry name" value="PAC4"/>
    <property type="match status" value="1"/>
</dbReference>
<dbReference type="EMBL" id="JAUKUD010000002">
    <property type="protein sequence ID" value="KAK0752118.1"/>
    <property type="molecule type" value="Genomic_DNA"/>
</dbReference>
<dbReference type="InterPro" id="IPR032157">
    <property type="entry name" value="PAC4"/>
</dbReference>
<accession>A0AA40F6G5</accession>
<dbReference type="Gene3D" id="3.30.230.100">
    <property type="match status" value="1"/>
</dbReference>
<protein>
    <submittedName>
        <fullName evidence="1">Uncharacterized protein</fullName>
    </submittedName>
</protein>
<gene>
    <name evidence="1" type="ORF">B0T18DRAFT_319383</name>
</gene>
<organism evidence="1 2">
    <name type="scientific">Schizothecium vesticola</name>
    <dbReference type="NCBI Taxonomy" id="314040"/>
    <lineage>
        <taxon>Eukaryota</taxon>
        <taxon>Fungi</taxon>
        <taxon>Dikarya</taxon>
        <taxon>Ascomycota</taxon>
        <taxon>Pezizomycotina</taxon>
        <taxon>Sordariomycetes</taxon>
        <taxon>Sordariomycetidae</taxon>
        <taxon>Sordariales</taxon>
        <taxon>Schizotheciaceae</taxon>
        <taxon>Schizothecium</taxon>
    </lineage>
</organism>
<comment type="caution">
    <text evidence="1">The sequence shown here is derived from an EMBL/GenBank/DDBJ whole genome shotgun (WGS) entry which is preliminary data.</text>
</comment>
<evidence type="ECO:0000313" key="1">
    <source>
        <dbReference type="EMBL" id="KAK0752118.1"/>
    </source>
</evidence>
<sequence length="142" mass="15048">MDGPIQLSLPLPRSLDTRIYLQLTIRAKSITLFVTTASSEEAGAPTPLGSFVYAIPDRYNPSQPLSTPLNTVEPTIEFTTRLAKLVAKKSQLPTYVANSVSFMGAGLGGSVEEELETFKQVAGLVLSRLPTASPSVPTSAGP</sequence>
<dbReference type="GO" id="GO:0043248">
    <property type="term" value="P:proteasome assembly"/>
    <property type="evidence" value="ECO:0007669"/>
    <property type="project" value="InterPro"/>
</dbReference>
<reference evidence="1" key="1">
    <citation type="submission" date="2023-06" db="EMBL/GenBank/DDBJ databases">
        <title>Genome-scale phylogeny and comparative genomics of the fungal order Sordariales.</title>
        <authorList>
            <consortium name="Lawrence Berkeley National Laboratory"/>
            <person name="Hensen N."/>
            <person name="Bonometti L."/>
            <person name="Westerberg I."/>
            <person name="Brannstrom I.O."/>
            <person name="Guillou S."/>
            <person name="Cros-Aarteil S."/>
            <person name="Calhoun S."/>
            <person name="Haridas S."/>
            <person name="Kuo A."/>
            <person name="Mondo S."/>
            <person name="Pangilinan J."/>
            <person name="Riley R."/>
            <person name="LaButti K."/>
            <person name="Andreopoulos B."/>
            <person name="Lipzen A."/>
            <person name="Chen C."/>
            <person name="Yanf M."/>
            <person name="Daum C."/>
            <person name="Ng V."/>
            <person name="Clum A."/>
            <person name="Steindorff A."/>
            <person name="Ohm R."/>
            <person name="Martin F."/>
            <person name="Silar P."/>
            <person name="Natvig D."/>
            <person name="Lalanne C."/>
            <person name="Gautier V."/>
            <person name="Ament-velasquez S.L."/>
            <person name="Kruys A."/>
            <person name="Hutchinson M.I."/>
            <person name="Powell A.J."/>
            <person name="Barry K."/>
            <person name="Miller A.N."/>
            <person name="Grigoriev I.V."/>
            <person name="Debuchy R."/>
            <person name="Gladieux P."/>
            <person name="Thoren M.H."/>
            <person name="Johannesson H."/>
        </authorList>
    </citation>
    <scope>NUCLEOTIDE SEQUENCE</scope>
    <source>
        <strain evidence="1">SMH3187-1</strain>
    </source>
</reference>
<keyword evidence="2" id="KW-1185">Reference proteome</keyword>
<dbReference type="AlphaFoldDB" id="A0AA40F6G5"/>